<dbReference type="Gene3D" id="2.130.10.10">
    <property type="entry name" value="YVTN repeat-like/Quinoprotein amine dehydrogenase"/>
    <property type="match status" value="1"/>
</dbReference>
<evidence type="ECO:0000256" key="1">
    <source>
        <dbReference type="ARBA" id="ARBA00004245"/>
    </source>
</evidence>
<keyword evidence="5" id="KW-0677">Repeat</keyword>
<dbReference type="GO" id="GO:0008017">
    <property type="term" value="F:microtubule binding"/>
    <property type="evidence" value="ECO:0007669"/>
    <property type="project" value="UniProtKB-UniRule"/>
</dbReference>
<feature type="compositionally biased region" description="Low complexity" evidence="9">
    <location>
        <begin position="352"/>
        <end position="367"/>
    </location>
</feature>
<keyword evidence="2 7" id="KW-0963">Cytoplasm</keyword>
<dbReference type="AlphaFoldDB" id="A0A1Y1UYI3"/>
<dbReference type="InterPro" id="IPR026962">
    <property type="entry name" value="KTNB1"/>
</dbReference>
<evidence type="ECO:0000256" key="2">
    <source>
        <dbReference type="ARBA" id="ARBA00022490"/>
    </source>
</evidence>
<sequence>MDNRISKIYNVVAHNSKVNCMKISPKSGNIMITGGDDRKIKLWIIGKLKSLASLEGHSTPVECVTIDWTEEIVVAGSSSGTIKLWDLELEKVIRTLTGHQSNTTCVEFHPFGDFFASGSSDKTAKIWDVRRKGYIQTYMGHQKPISCLSISPDGRWIATGSEDSSVKIWDMTAGKLIKSYNDHEGPITSIVFNPSEFTMASASYDGTIKYYDLQTFDMIDTTLSQDSIPNLIRFHPTEDITFGVYNDSLQTYSWEPTICHDRININWTNVKDMIVSEDKILCGSTDQNIISIWAENIENIKPFLQSDYNINYSIDSRSISNNKNITSPSYDNNTQVNKQPIVNEVMGFNIPKTPSSSSVSKPKSNSNITPSSNFLNNSNKNIVSNIGISKLSLNNNINDNLYENNSNNPVISNSHNNVIVNKSFSSTYNPSLTSNNNNFNQLPSSKYMFISSSGNTIQNIDAAKFLTNSSNQELPLNPLQAGITTIENEMDIIDSLKLRNNVMETILTKRLNNIKYVHQAWDDTNVKASIELLIQLHDPAITVDILKLLKFKLNMINLEICTMLLPILKELLFEIYEDYIVTSCSIIKYLAKTFSDLIISNLKTNINFPSTGIDISREERLQRCKIAYQEFSEINMCLQDLKNSGGLININIDVKEREKVDI</sequence>
<evidence type="ECO:0000256" key="4">
    <source>
        <dbReference type="ARBA" id="ARBA00022701"/>
    </source>
</evidence>
<dbReference type="PROSITE" id="PS50294">
    <property type="entry name" value="WD_REPEATS_REGION"/>
    <property type="match status" value="5"/>
</dbReference>
<feature type="repeat" description="WD" evidence="8">
    <location>
        <begin position="138"/>
        <end position="179"/>
    </location>
</feature>
<dbReference type="CDD" id="cd00200">
    <property type="entry name" value="WD40"/>
    <property type="match status" value="1"/>
</dbReference>
<evidence type="ECO:0000313" key="12">
    <source>
        <dbReference type="Proteomes" id="UP000193719"/>
    </source>
</evidence>
<feature type="domain" description="Katanin p80 subunit C-terminal" evidence="10">
    <location>
        <begin position="501"/>
        <end position="647"/>
    </location>
</feature>
<feature type="repeat" description="WD" evidence="8">
    <location>
        <begin position="96"/>
        <end position="137"/>
    </location>
</feature>
<dbReference type="FunFam" id="2.130.10.10:FF:000462">
    <property type="entry name" value="Katanin p80 WD40 repeat-containing subunit B1"/>
    <property type="match status" value="1"/>
</dbReference>
<protein>
    <recommendedName>
        <fullName evidence="7">Katanin p80 WD40 repeat-containing subunit B1 homolog</fullName>
    </recommendedName>
</protein>
<dbReference type="Pfam" id="PF13925">
    <property type="entry name" value="Katanin_con80"/>
    <property type="match status" value="1"/>
</dbReference>
<keyword evidence="4 7" id="KW-0493">Microtubule</keyword>
<reference evidence="11 12" key="2">
    <citation type="submission" date="2016-08" db="EMBL/GenBank/DDBJ databases">
        <title>Pervasive Adenine N6-methylation of Active Genes in Fungi.</title>
        <authorList>
            <consortium name="DOE Joint Genome Institute"/>
            <person name="Mondo S.J."/>
            <person name="Dannebaum R.O."/>
            <person name="Kuo R.C."/>
            <person name="Labutti K."/>
            <person name="Haridas S."/>
            <person name="Kuo A."/>
            <person name="Salamov A."/>
            <person name="Ahrendt S.R."/>
            <person name="Lipzen A."/>
            <person name="Sullivan W."/>
            <person name="Andreopoulos W.B."/>
            <person name="Clum A."/>
            <person name="Lindquist E."/>
            <person name="Daum C."/>
            <person name="Ramamoorthy G.K."/>
            <person name="Gryganskyi A."/>
            <person name="Culley D."/>
            <person name="Magnuson J.K."/>
            <person name="James T.Y."/>
            <person name="O'Malley M.A."/>
            <person name="Stajich J.E."/>
            <person name="Spatafora J.W."/>
            <person name="Visel A."/>
            <person name="Grigoriev I.V."/>
        </authorList>
    </citation>
    <scope>NUCLEOTIDE SEQUENCE [LARGE SCALE GENOMIC DNA]</scope>
    <source>
        <strain evidence="12">finn</strain>
    </source>
</reference>
<dbReference type="PANTHER" id="PTHR19845">
    <property type="entry name" value="KATANIN P80 SUBUNIT"/>
    <property type="match status" value="1"/>
</dbReference>
<dbReference type="Pfam" id="PF00400">
    <property type="entry name" value="WD40"/>
    <property type="match status" value="5"/>
</dbReference>
<organism evidence="11 12">
    <name type="scientific">Piromyces finnis</name>
    <dbReference type="NCBI Taxonomy" id="1754191"/>
    <lineage>
        <taxon>Eukaryota</taxon>
        <taxon>Fungi</taxon>
        <taxon>Fungi incertae sedis</taxon>
        <taxon>Chytridiomycota</taxon>
        <taxon>Chytridiomycota incertae sedis</taxon>
        <taxon>Neocallimastigomycetes</taxon>
        <taxon>Neocallimastigales</taxon>
        <taxon>Neocallimastigaceae</taxon>
        <taxon>Piromyces</taxon>
    </lineage>
</organism>
<evidence type="ECO:0000256" key="7">
    <source>
        <dbReference type="HAMAP-Rule" id="MF_03022"/>
    </source>
</evidence>
<dbReference type="InterPro" id="IPR020472">
    <property type="entry name" value="WD40_PAC1"/>
</dbReference>
<evidence type="ECO:0000256" key="9">
    <source>
        <dbReference type="SAM" id="MobiDB-lite"/>
    </source>
</evidence>
<gene>
    <name evidence="11" type="ORF">BCR36DRAFT_415912</name>
</gene>
<dbReference type="STRING" id="1754191.A0A1Y1UYI3"/>
<dbReference type="HAMAP" id="MF_03022">
    <property type="entry name" value="Katanin_p80_B1"/>
    <property type="match status" value="1"/>
</dbReference>
<dbReference type="InterPro" id="IPR001680">
    <property type="entry name" value="WD40_rpt"/>
</dbReference>
<evidence type="ECO:0000259" key="10">
    <source>
        <dbReference type="Pfam" id="PF13925"/>
    </source>
</evidence>
<keyword evidence="3 8" id="KW-0853">WD repeat</keyword>
<comment type="subcellular location">
    <subcellularLocation>
        <location evidence="1 7">Cytoplasm</location>
        <location evidence="1 7">Cytoskeleton</location>
    </subcellularLocation>
</comment>
<dbReference type="Proteomes" id="UP000193719">
    <property type="component" value="Unassembled WGS sequence"/>
</dbReference>
<keyword evidence="12" id="KW-1185">Reference proteome</keyword>
<dbReference type="GO" id="GO:0005874">
    <property type="term" value="C:microtubule"/>
    <property type="evidence" value="ECO:0007669"/>
    <property type="project" value="UniProtKB-KW"/>
</dbReference>
<dbReference type="PROSITE" id="PS00678">
    <property type="entry name" value="WD_REPEATS_1"/>
    <property type="match status" value="1"/>
</dbReference>
<comment type="similarity">
    <text evidence="7">Belongs to the WD repeat KATNB1 family.</text>
</comment>
<dbReference type="SMART" id="SM00320">
    <property type="entry name" value="WD40"/>
    <property type="match status" value="5"/>
</dbReference>
<keyword evidence="6 7" id="KW-0206">Cytoskeleton</keyword>
<dbReference type="EMBL" id="MCFH01000059">
    <property type="protein sequence ID" value="ORX42869.1"/>
    <property type="molecule type" value="Genomic_DNA"/>
</dbReference>
<accession>A0A1Y1UYI3</accession>
<dbReference type="InterPro" id="IPR036322">
    <property type="entry name" value="WD40_repeat_dom_sf"/>
</dbReference>
<proteinExistence type="inferred from homology"/>
<dbReference type="GO" id="GO:0005737">
    <property type="term" value="C:cytoplasm"/>
    <property type="evidence" value="ECO:0007669"/>
    <property type="project" value="UniProtKB-UniRule"/>
</dbReference>
<evidence type="ECO:0000256" key="8">
    <source>
        <dbReference type="PROSITE-ProRule" id="PRU00221"/>
    </source>
</evidence>
<feature type="repeat" description="WD" evidence="8">
    <location>
        <begin position="180"/>
        <end position="221"/>
    </location>
</feature>
<evidence type="ECO:0000313" key="11">
    <source>
        <dbReference type="EMBL" id="ORX42869.1"/>
    </source>
</evidence>
<dbReference type="PRINTS" id="PR00320">
    <property type="entry name" value="GPROTEINBRPT"/>
</dbReference>
<dbReference type="InterPro" id="IPR015943">
    <property type="entry name" value="WD40/YVTN_repeat-like_dom_sf"/>
</dbReference>
<name>A0A1Y1UYI3_9FUNG</name>
<dbReference type="GO" id="GO:0051013">
    <property type="term" value="P:microtubule severing"/>
    <property type="evidence" value="ECO:0007669"/>
    <property type="project" value="UniProtKB-UniRule"/>
</dbReference>
<reference evidence="11 12" key="1">
    <citation type="submission" date="2016-08" db="EMBL/GenBank/DDBJ databases">
        <title>Genomes of anaerobic fungi encode conserved fungal cellulosomes for biomass hydrolysis.</title>
        <authorList>
            <consortium name="DOE Joint Genome Institute"/>
            <person name="Haitjema C.H."/>
            <person name="Gilmore S.P."/>
            <person name="Henske J.K."/>
            <person name="Solomon K.V."/>
            <person name="De Groot R."/>
            <person name="Kuo A."/>
            <person name="Mondo S.J."/>
            <person name="Salamov A.A."/>
            <person name="Labutti K."/>
            <person name="Zhao Z."/>
            <person name="Chiniquy J."/>
            <person name="Barry K."/>
            <person name="Brewer H.M."/>
            <person name="Purvine S.O."/>
            <person name="Wright A.T."/>
            <person name="Boxma B."/>
            <person name="Van Alen T."/>
            <person name="Hackstein J.H."/>
            <person name="Baker S.E."/>
            <person name="Grigoriev I.V."/>
            <person name="O'Malley M.A."/>
        </authorList>
    </citation>
    <scope>NUCLEOTIDE SEQUENCE [LARGE SCALE GENOMIC DNA]</scope>
    <source>
        <strain evidence="12">finn</strain>
    </source>
</reference>
<dbReference type="GO" id="GO:0008352">
    <property type="term" value="C:katanin complex"/>
    <property type="evidence" value="ECO:0007669"/>
    <property type="project" value="InterPro"/>
</dbReference>
<feature type="region of interest" description="Disordered" evidence="9">
    <location>
        <begin position="352"/>
        <end position="374"/>
    </location>
</feature>
<dbReference type="GO" id="GO:0007019">
    <property type="term" value="P:microtubule depolymerization"/>
    <property type="evidence" value="ECO:0007669"/>
    <property type="project" value="TreeGrafter"/>
</dbReference>
<dbReference type="InterPro" id="IPR028021">
    <property type="entry name" value="Katanin_C-terminal"/>
</dbReference>
<dbReference type="SUPFAM" id="SSF50978">
    <property type="entry name" value="WD40 repeat-like"/>
    <property type="match status" value="1"/>
</dbReference>
<evidence type="ECO:0000256" key="3">
    <source>
        <dbReference type="ARBA" id="ARBA00022574"/>
    </source>
</evidence>
<dbReference type="InterPro" id="IPR019775">
    <property type="entry name" value="WD40_repeat_CS"/>
</dbReference>
<evidence type="ECO:0000256" key="5">
    <source>
        <dbReference type="ARBA" id="ARBA00022737"/>
    </source>
</evidence>
<feature type="repeat" description="WD" evidence="8">
    <location>
        <begin position="11"/>
        <end position="43"/>
    </location>
</feature>
<comment type="function">
    <text evidence="7">May participate in a complex which severs microtubules in an ATP-dependent manner. Microtubule severing may promote rapid reorganization of cellular microtubule arrays.</text>
</comment>
<evidence type="ECO:0000256" key="6">
    <source>
        <dbReference type="ARBA" id="ARBA00023212"/>
    </source>
</evidence>
<dbReference type="OrthoDB" id="538223at2759"/>
<comment type="caution">
    <text evidence="11">The sequence shown here is derived from an EMBL/GenBank/DDBJ whole genome shotgun (WGS) entry which is preliminary data.</text>
</comment>
<dbReference type="PROSITE" id="PS50082">
    <property type="entry name" value="WD_REPEATS_2"/>
    <property type="match status" value="5"/>
</dbReference>
<dbReference type="PANTHER" id="PTHR19845:SF0">
    <property type="entry name" value="KATANIN P80 WD40 REPEAT-CONTAINING SUBUNIT B1"/>
    <property type="match status" value="1"/>
</dbReference>
<feature type="repeat" description="WD" evidence="8">
    <location>
        <begin position="54"/>
        <end position="95"/>
    </location>
</feature>